<dbReference type="RefSeq" id="WP_076462985.1">
    <property type="nucleotide sequence ID" value="NZ_FTMN01000005.1"/>
</dbReference>
<reference evidence="3" key="1">
    <citation type="submission" date="2017-01" db="EMBL/GenBank/DDBJ databases">
        <authorList>
            <person name="Varghese N."/>
            <person name="Submissions S."/>
        </authorList>
    </citation>
    <scope>NUCLEOTIDE SEQUENCE [LARGE SCALE GENOMIC DNA]</scope>
    <source>
        <strain evidence="3">DSM 7027</strain>
    </source>
</reference>
<sequence>MSLLNTWKLEKSRDRLNYAIHGLLHGQRIRTYWWGSKKNFGDLITPALLLAYGYTPVYEKKHRAELLSTGSILDGVKDSFSGQVLGSGLIRDHQVRLPKAQFLAVRGELSRDRLGLDESLPLGDPGLLAEKLLKSPVTKQYRLGVIPHYADKQDTRVLALLKQQGDAACLINPEAYPEAVIRQIAACERVISSSLHGVIVAHALGIPAVWMQLSESVAGGGFKFHDYASSVGIELQPVELKASMSLSDMDDLASLADAEKLAQRKAALDDLFASLRTGK</sequence>
<name>A0A1N6T273_9GAMM</name>
<keyword evidence="3" id="KW-1185">Reference proteome</keyword>
<gene>
    <name evidence="2" type="ORF">SAMN05421647_10595</name>
</gene>
<dbReference type="Proteomes" id="UP000186895">
    <property type="component" value="Unassembled WGS sequence"/>
</dbReference>
<dbReference type="STRING" id="49186.SAMN05421647_10595"/>
<dbReference type="EMBL" id="FTMN01000005">
    <property type="protein sequence ID" value="SIQ47452.1"/>
    <property type="molecule type" value="Genomic_DNA"/>
</dbReference>
<proteinExistence type="predicted"/>
<keyword evidence="2" id="KW-0808">Transferase</keyword>
<evidence type="ECO:0000259" key="1">
    <source>
        <dbReference type="Pfam" id="PF04230"/>
    </source>
</evidence>
<dbReference type="eggNOG" id="COG2327">
    <property type="taxonomic scope" value="Bacteria"/>
</dbReference>
<dbReference type="GO" id="GO:0016740">
    <property type="term" value="F:transferase activity"/>
    <property type="evidence" value="ECO:0007669"/>
    <property type="project" value="UniProtKB-KW"/>
</dbReference>
<dbReference type="InterPro" id="IPR007345">
    <property type="entry name" value="Polysacch_pyruvyl_Trfase"/>
</dbReference>
<evidence type="ECO:0000313" key="2">
    <source>
        <dbReference type="EMBL" id="SIQ47452.1"/>
    </source>
</evidence>
<dbReference type="Pfam" id="PF04230">
    <property type="entry name" value="PS_pyruv_trans"/>
    <property type="match status" value="1"/>
</dbReference>
<organism evidence="2 3">
    <name type="scientific">Marinobacterium stanieri</name>
    <dbReference type="NCBI Taxonomy" id="49186"/>
    <lineage>
        <taxon>Bacteria</taxon>
        <taxon>Pseudomonadati</taxon>
        <taxon>Pseudomonadota</taxon>
        <taxon>Gammaproteobacteria</taxon>
        <taxon>Oceanospirillales</taxon>
        <taxon>Oceanospirillaceae</taxon>
        <taxon>Marinobacterium</taxon>
    </lineage>
</organism>
<accession>A0A1N6T273</accession>
<dbReference type="AlphaFoldDB" id="A0A1N6T273"/>
<evidence type="ECO:0000313" key="3">
    <source>
        <dbReference type="Proteomes" id="UP000186895"/>
    </source>
</evidence>
<protein>
    <submittedName>
        <fullName evidence="2">Polysaccharide pyruvyl transferase</fullName>
    </submittedName>
</protein>
<feature type="domain" description="Polysaccharide pyruvyl transferase" evidence="1">
    <location>
        <begin position="83"/>
        <end position="211"/>
    </location>
</feature>